<dbReference type="GO" id="GO:0005794">
    <property type="term" value="C:Golgi apparatus"/>
    <property type="evidence" value="ECO:0007669"/>
    <property type="project" value="TreeGrafter"/>
</dbReference>
<name>A0A816HQH7_ADIRI</name>
<sequence>MPVNIGQMYIKSNERSITMLEEWIRFEKRRPGIWDQEAIGLLNNVSYRLCNTKPDCDLVKRTSTKNIGSNATNDDGKVGHRKMAAVRTYSNPFQKYSSDFCPPSKQMDPCDSSVLYVHIICTIGKAKKVAKTKKLGFWMLQDYCQRSMLKNEFANRYNLNPVVNTQVLVER</sequence>
<dbReference type="AlphaFoldDB" id="A0A816HQH7"/>
<dbReference type="InterPro" id="IPR052636">
    <property type="entry name" value="UDP-D-xylose:L-fucose_XylT"/>
</dbReference>
<comment type="caution">
    <text evidence="2">The sequence shown here is derived from an EMBL/GenBank/DDBJ whole genome shotgun (WGS) entry which is preliminary data.</text>
</comment>
<dbReference type="EMBL" id="CAJNOR010018589">
    <property type="protein sequence ID" value="CAF1688746.1"/>
    <property type="molecule type" value="Genomic_DNA"/>
</dbReference>
<organism evidence="2 3">
    <name type="scientific">Adineta ricciae</name>
    <name type="common">Rotifer</name>
    <dbReference type="NCBI Taxonomy" id="249248"/>
    <lineage>
        <taxon>Eukaryota</taxon>
        <taxon>Metazoa</taxon>
        <taxon>Spiralia</taxon>
        <taxon>Gnathifera</taxon>
        <taxon>Rotifera</taxon>
        <taxon>Eurotatoria</taxon>
        <taxon>Bdelloidea</taxon>
        <taxon>Adinetida</taxon>
        <taxon>Adinetidae</taxon>
        <taxon>Adineta</taxon>
    </lineage>
</organism>
<evidence type="ECO:0000259" key="1">
    <source>
        <dbReference type="Pfam" id="PF03407"/>
    </source>
</evidence>
<dbReference type="GO" id="GO:0016757">
    <property type="term" value="F:glycosyltransferase activity"/>
    <property type="evidence" value="ECO:0007669"/>
    <property type="project" value="TreeGrafter"/>
</dbReference>
<dbReference type="Proteomes" id="UP000663828">
    <property type="component" value="Unassembled WGS sequence"/>
</dbReference>
<evidence type="ECO:0000313" key="3">
    <source>
        <dbReference type="Proteomes" id="UP000663828"/>
    </source>
</evidence>
<evidence type="ECO:0000313" key="2">
    <source>
        <dbReference type="EMBL" id="CAF1688746.1"/>
    </source>
</evidence>
<accession>A0A816HQH7</accession>
<dbReference type="InterPro" id="IPR005069">
    <property type="entry name" value="Nucl-diP-sugar_transferase"/>
</dbReference>
<keyword evidence="3" id="KW-1185">Reference proteome</keyword>
<protein>
    <recommendedName>
        <fullName evidence="1">Nucleotide-diphospho-sugar transferase domain-containing protein</fullName>
    </recommendedName>
</protein>
<feature type="non-terminal residue" evidence="2">
    <location>
        <position position="171"/>
    </location>
</feature>
<dbReference type="PANTHER" id="PTHR47032:SF1">
    <property type="entry name" value="UDP-D-XYLOSE:L-FUCOSE ALPHA-1,3-D-XYLOSYLTRANSFERASE-RELATED"/>
    <property type="match status" value="1"/>
</dbReference>
<gene>
    <name evidence="2" type="ORF">XAT740_LOCUS62992</name>
</gene>
<dbReference type="Pfam" id="PF03407">
    <property type="entry name" value="Nucleotid_trans"/>
    <property type="match status" value="1"/>
</dbReference>
<proteinExistence type="predicted"/>
<feature type="domain" description="Nucleotide-diphospho-sugar transferase" evidence="1">
    <location>
        <begin position="3"/>
        <end position="129"/>
    </location>
</feature>
<dbReference type="PANTHER" id="PTHR47032">
    <property type="entry name" value="UDP-D-XYLOSE:L-FUCOSE ALPHA-1,3-D-XYLOSYLTRANSFERASE-RELATED"/>
    <property type="match status" value="1"/>
</dbReference>
<reference evidence="2" key="1">
    <citation type="submission" date="2021-02" db="EMBL/GenBank/DDBJ databases">
        <authorList>
            <person name="Nowell W R."/>
        </authorList>
    </citation>
    <scope>NUCLEOTIDE SEQUENCE</scope>
</reference>